<feature type="region of interest" description="Disordered" evidence="7">
    <location>
        <begin position="283"/>
        <end position="310"/>
    </location>
</feature>
<dbReference type="InterPro" id="IPR023397">
    <property type="entry name" value="SAM-dep_MeTrfase_MraW_recog"/>
</dbReference>
<dbReference type="EMBL" id="CADCUT010000221">
    <property type="protein sequence ID" value="CAA9438110.1"/>
    <property type="molecule type" value="Genomic_DNA"/>
</dbReference>
<feature type="binding site" evidence="6">
    <location>
        <position position="78"/>
    </location>
    <ligand>
        <name>S-adenosyl-L-methionine</name>
        <dbReference type="ChEBI" id="CHEBI:59789"/>
    </ligand>
</feature>
<dbReference type="GO" id="GO:0005737">
    <property type="term" value="C:cytoplasm"/>
    <property type="evidence" value="ECO:0007669"/>
    <property type="project" value="UniProtKB-SubCell"/>
</dbReference>
<dbReference type="PIRSF" id="PIRSF004486">
    <property type="entry name" value="MraW"/>
    <property type="match status" value="1"/>
</dbReference>
<dbReference type="PANTHER" id="PTHR11265:SF0">
    <property type="entry name" value="12S RRNA N4-METHYLCYTIDINE METHYLTRANSFERASE"/>
    <property type="match status" value="1"/>
</dbReference>
<protein>
    <recommendedName>
        <fullName evidence="6">Ribosomal RNA small subunit methyltransferase H</fullName>
        <ecNumber evidence="6">2.1.1.199</ecNumber>
    </recommendedName>
    <alternativeName>
        <fullName evidence="6">16S rRNA m(4)C1402 methyltransferase</fullName>
    </alternativeName>
    <alternativeName>
        <fullName evidence="6">rRNA (cytosine-N(4)-)-methyltransferase RsmH</fullName>
    </alternativeName>
</protein>
<name>A0A6J4QEZ8_9ACTN</name>
<dbReference type="GO" id="GO:0070475">
    <property type="term" value="P:rRNA base methylation"/>
    <property type="evidence" value="ECO:0007669"/>
    <property type="project" value="UniProtKB-UniRule"/>
</dbReference>
<keyword evidence="6" id="KW-0963">Cytoplasm</keyword>
<comment type="similarity">
    <text evidence="1 6">Belongs to the methyltransferase superfamily. RsmH family.</text>
</comment>
<reference evidence="8" key="1">
    <citation type="submission" date="2020-02" db="EMBL/GenBank/DDBJ databases">
        <authorList>
            <person name="Meier V. D."/>
        </authorList>
    </citation>
    <scope>NUCLEOTIDE SEQUENCE</scope>
    <source>
        <strain evidence="8">AVDCRST_MAG03</strain>
    </source>
</reference>
<gene>
    <name evidence="6" type="primary">rsmH</name>
    <name evidence="8" type="ORF">AVDCRST_MAG03-3763</name>
</gene>
<feature type="binding site" evidence="6">
    <location>
        <position position="105"/>
    </location>
    <ligand>
        <name>S-adenosyl-L-methionine</name>
        <dbReference type="ChEBI" id="CHEBI:59789"/>
    </ligand>
</feature>
<dbReference type="Gene3D" id="3.40.50.150">
    <property type="entry name" value="Vaccinia Virus protein VP39"/>
    <property type="match status" value="1"/>
</dbReference>
<dbReference type="InterPro" id="IPR002903">
    <property type="entry name" value="RsmH"/>
</dbReference>
<keyword evidence="2 6" id="KW-0698">rRNA processing</keyword>
<evidence type="ECO:0000256" key="4">
    <source>
        <dbReference type="ARBA" id="ARBA00022679"/>
    </source>
</evidence>
<dbReference type="AlphaFoldDB" id="A0A6J4QEZ8"/>
<dbReference type="SUPFAM" id="SSF81799">
    <property type="entry name" value="Putative methyltransferase TM0872, insert domain"/>
    <property type="match status" value="1"/>
</dbReference>
<dbReference type="NCBIfam" id="TIGR00006">
    <property type="entry name" value="16S rRNA (cytosine(1402)-N(4))-methyltransferase RsmH"/>
    <property type="match status" value="1"/>
</dbReference>
<comment type="subcellular location">
    <subcellularLocation>
        <location evidence="6">Cytoplasm</location>
    </subcellularLocation>
</comment>
<dbReference type="InterPro" id="IPR029063">
    <property type="entry name" value="SAM-dependent_MTases_sf"/>
</dbReference>
<organism evidence="8">
    <name type="scientific">uncultured Rubrobacteraceae bacterium</name>
    <dbReference type="NCBI Taxonomy" id="349277"/>
    <lineage>
        <taxon>Bacteria</taxon>
        <taxon>Bacillati</taxon>
        <taxon>Actinomycetota</taxon>
        <taxon>Rubrobacteria</taxon>
        <taxon>Rubrobacterales</taxon>
        <taxon>Rubrobacteraceae</taxon>
        <taxon>environmental samples</taxon>
    </lineage>
</organism>
<keyword evidence="5 6" id="KW-0949">S-adenosyl-L-methionine</keyword>
<evidence type="ECO:0000256" key="1">
    <source>
        <dbReference type="ARBA" id="ARBA00010396"/>
    </source>
</evidence>
<dbReference type="SUPFAM" id="SSF53335">
    <property type="entry name" value="S-adenosyl-L-methionine-dependent methyltransferases"/>
    <property type="match status" value="1"/>
</dbReference>
<evidence type="ECO:0000256" key="3">
    <source>
        <dbReference type="ARBA" id="ARBA00022603"/>
    </source>
</evidence>
<accession>A0A6J4QEZ8</accession>
<evidence type="ECO:0000313" key="8">
    <source>
        <dbReference type="EMBL" id="CAA9438110.1"/>
    </source>
</evidence>
<dbReference type="PANTHER" id="PTHR11265">
    <property type="entry name" value="S-ADENOSYL-METHYLTRANSFERASE MRAW"/>
    <property type="match status" value="1"/>
</dbReference>
<keyword evidence="3 6" id="KW-0489">Methyltransferase</keyword>
<dbReference type="Pfam" id="PF01795">
    <property type="entry name" value="Methyltransf_5"/>
    <property type="match status" value="1"/>
</dbReference>
<feature type="binding site" evidence="6">
    <location>
        <position position="98"/>
    </location>
    <ligand>
        <name>S-adenosyl-L-methionine</name>
        <dbReference type="ChEBI" id="CHEBI:59789"/>
    </ligand>
</feature>
<keyword evidence="4 6" id="KW-0808">Transferase</keyword>
<comment type="function">
    <text evidence="6">Specifically methylates the N4 position of cytidine in position 1402 (C1402) of 16S rRNA.</text>
</comment>
<sequence length="310" mass="33704">MAASHRPVLLEEAVSALQVQEDAIVVDATFGGGGHARRVLDEMGPGGTVVGVDRDPQAAGRARDLLSDERFNFVAGPFDEVLWEMVDRGERADAVLFDLGLSSFQIDDPGRGFSYVTEGPLDMRMDPASGISAAEYLNEVEVADLIGTLVQYGDVPRGEARRVAREVVRRRPLSTTTELHDAVRAAVGWRERGGNPAKRIFQAVRVRVNDELGSVRRALEATEHLLVPGGRLVAITFHSGEDRLVKRFVSEREGRCVCPPELPVCVCGASPIFRRGAVLRPSEDEVRENPRSASARLRSATRTAEPSGDA</sequence>
<dbReference type="Gene3D" id="1.10.150.170">
    <property type="entry name" value="Putative methyltransferase TM0872, insert domain"/>
    <property type="match status" value="1"/>
</dbReference>
<dbReference type="EC" id="2.1.1.199" evidence="6"/>
<evidence type="ECO:0000256" key="7">
    <source>
        <dbReference type="SAM" id="MobiDB-lite"/>
    </source>
</evidence>
<feature type="compositionally biased region" description="Low complexity" evidence="7">
    <location>
        <begin position="291"/>
        <end position="304"/>
    </location>
</feature>
<proteinExistence type="inferred from homology"/>
<feature type="binding site" evidence="6">
    <location>
        <position position="53"/>
    </location>
    <ligand>
        <name>S-adenosyl-L-methionine</name>
        <dbReference type="ChEBI" id="CHEBI:59789"/>
    </ligand>
</feature>
<evidence type="ECO:0000256" key="5">
    <source>
        <dbReference type="ARBA" id="ARBA00022691"/>
    </source>
</evidence>
<evidence type="ECO:0000256" key="6">
    <source>
        <dbReference type="HAMAP-Rule" id="MF_01007"/>
    </source>
</evidence>
<feature type="binding site" evidence="6">
    <location>
        <begin position="33"/>
        <end position="35"/>
    </location>
    <ligand>
        <name>S-adenosyl-L-methionine</name>
        <dbReference type="ChEBI" id="CHEBI:59789"/>
    </ligand>
</feature>
<comment type="catalytic activity">
    <reaction evidence="6">
        <text>cytidine(1402) in 16S rRNA + S-adenosyl-L-methionine = N(4)-methylcytidine(1402) in 16S rRNA + S-adenosyl-L-homocysteine + H(+)</text>
        <dbReference type="Rhea" id="RHEA:42928"/>
        <dbReference type="Rhea" id="RHEA-COMP:10286"/>
        <dbReference type="Rhea" id="RHEA-COMP:10287"/>
        <dbReference type="ChEBI" id="CHEBI:15378"/>
        <dbReference type="ChEBI" id="CHEBI:57856"/>
        <dbReference type="ChEBI" id="CHEBI:59789"/>
        <dbReference type="ChEBI" id="CHEBI:74506"/>
        <dbReference type="ChEBI" id="CHEBI:82748"/>
        <dbReference type="EC" id="2.1.1.199"/>
    </reaction>
</comment>
<evidence type="ECO:0000256" key="2">
    <source>
        <dbReference type="ARBA" id="ARBA00022552"/>
    </source>
</evidence>
<dbReference type="CDD" id="cd02440">
    <property type="entry name" value="AdoMet_MTases"/>
    <property type="match status" value="1"/>
</dbReference>
<dbReference type="GO" id="GO:0071424">
    <property type="term" value="F:rRNA (cytosine-N4-)-methyltransferase activity"/>
    <property type="evidence" value="ECO:0007669"/>
    <property type="project" value="UniProtKB-UniRule"/>
</dbReference>
<dbReference type="HAMAP" id="MF_01007">
    <property type="entry name" value="16SrRNA_methyltr_H"/>
    <property type="match status" value="1"/>
</dbReference>